<dbReference type="AlphaFoldDB" id="A0A8J6TY78"/>
<proteinExistence type="predicted"/>
<name>A0A8J6TY78_9FLAO</name>
<reference evidence="2" key="1">
    <citation type="submission" date="2020-09" db="EMBL/GenBank/DDBJ databases">
        <title>Taishania pollutisoli gen. nov., sp. nov., Isolated from Tetrabromobisphenol A-Contaminated Soil.</title>
        <authorList>
            <person name="Chen Q."/>
        </authorList>
    </citation>
    <scope>NUCLEOTIDE SEQUENCE</scope>
    <source>
        <strain evidence="2">CZZ-1</strain>
    </source>
</reference>
<sequence length="183" mass="21360">MNYTEYTLLFEQILTAEAPAAPYDNPDYFNYTKLNESRMKRWTKTMVLEDELIQLLEKLSVRQHWIIITEPWCGDASHIVPFLVRMAELSPAITYELQLRDTAPFLIDSYLTNGGKAIPKLVSRDENGTDLFTWGPRPAGAQSLMNRLKEENAEFERIKIELQNWYNANKGKEIQEELKKMLQ</sequence>
<organism evidence="2 3">
    <name type="scientific">Taishania pollutisoli</name>
    <dbReference type="NCBI Taxonomy" id="2766479"/>
    <lineage>
        <taxon>Bacteria</taxon>
        <taxon>Pseudomonadati</taxon>
        <taxon>Bacteroidota</taxon>
        <taxon>Flavobacteriia</taxon>
        <taxon>Flavobacteriales</taxon>
        <taxon>Crocinitomicaceae</taxon>
        <taxon>Taishania</taxon>
    </lineage>
</organism>
<dbReference type="Proteomes" id="UP000652681">
    <property type="component" value="Unassembled WGS sequence"/>
</dbReference>
<dbReference type="EMBL" id="JACVEL010000012">
    <property type="protein sequence ID" value="MBC9813616.1"/>
    <property type="molecule type" value="Genomic_DNA"/>
</dbReference>
<dbReference type="Pfam" id="PF14595">
    <property type="entry name" value="Thioredoxin_9"/>
    <property type="match status" value="1"/>
</dbReference>
<keyword evidence="1" id="KW-0175">Coiled coil</keyword>
<evidence type="ECO:0000313" key="3">
    <source>
        <dbReference type="Proteomes" id="UP000652681"/>
    </source>
</evidence>
<evidence type="ECO:0000256" key="1">
    <source>
        <dbReference type="SAM" id="Coils"/>
    </source>
</evidence>
<evidence type="ECO:0000313" key="2">
    <source>
        <dbReference type="EMBL" id="MBC9813616.1"/>
    </source>
</evidence>
<comment type="caution">
    <text evidence="2">The sequence shown here is derived from an EMBL/GenBank/DDBJ whole genome shotgun (WGS) entry which is preliminary data.</text>
</comment>
<dbReference type="Gene3D" id="3.40.30.10">
    <property type="entry name" value="Glutaredoxin"/>
    <property type="match status" value="1"/>
</dbReference>
<accession>A0A8J6TY78</accession>
<keyword evidence="3" id="KW-1185">Reference proteome</keyword>
<feature type="coiled-coil region" evidence="1">
    <location>
        <begin position="141"/>
        <end position="168"/>
    </location>
</feature>
<gene>
    <name evidence="2" type="ORF">H9Y05_14160</name>
</gene>
<protein>
    <submittedName>
        <fullName evidence="2">Thioredoxin family protein</fullName>
    </submittedName>
</protein>
<dbReference type="RefSeq" id="WP_163491014.1">
    <property type="nucleotide sequence ID" value="NZ_JACVEL010000012.1"/>
</dbReference>